<feature type="domain" description="DUF5641" evidence="1">
    <location>
        <begin position="699"/>
        <end position="797"/>
    </location>
</feature>
<dbReference type="InterPro" id="IPR008042">
    <property type="entry name" value="Retrotrans_Pao"/>
</dbReference>
<evidence type="ECO:0000313" key="3">
    <source>
        <dbReference type="Proteomes" id="UP001152795"/>
    </source>
</evidence>
<evidence type="ECO:0000313" key="2">
    <source>
        <dbReference type="EMBL" id="CAB4004848.1"/>
    </source>
</evidence>
<dbReference type="Proteomes" id="UP001152795">
    <property type="component" value="Unassembled WGS sequence"/>
</dbReference>
<keyword evidence="3" id="KW-1185">Reference proteome</keyword>
<accession>A0A7D9E971</accession>
<dbReference type="EMBL" id="CACRXK020005021">
    <property type="protein sequence ID" value="CAB4004848.1"/>
    <property type="molecule type" value="Genomic_DNA"/>
</dbReference>
<gene>
    <name evidence="2" type="ORF">PACLA_8A020001</name>
</gene>
<dbReference type="InterPro" id="IPR040676">
    <property type="entry name" value="DUF5641"/>
</dbReference>
<reference evidence="2" key="1">
    <citation type="submission" date="2020-04" db="EMBL/GenBank/DDBJ databases">
        <authorList>
            <person name="Alioto T."/>
            <person name="Alioto T."/>
            <person name="Gomez Garrido J."/>
        </authorList>
    </citation>
    <scope>NUCLEOTIDE SEQUENCE</scope>
    <source>
        <strain evidence="2">A484AB</strain>
    </source>
</reference>
<evidence type="ECO:0000259" key="1">
    <source>
        <dbReference type="Pfam" id="PF18701"/>
    </source>
</evidence>
<name>A0A7D9E971_PARCT</name>
<proteinExistence type="predicted"/>
<organism evidence="2 3">
    <name type="scientific">Paramuricea clavata</name>
    <name type="common">Red gorgonian</name>
    <name type="synonym">Violescent sea-whip</name>
    <dbReference type="NCBI Taxonomy" id="317549"/>
    <lineage>
        <taxon>Eukaryota</taxon>
        <taxon>Metazoa</taxon>
        <taxon>Cnidaria</taxon>
        <taxon>Anthozoa</taxon>
        <taxon>Octocorallia</taxon>
        <taxon>Malacalcyonacea</taxon>
        <taxon>Plexauridae</taxon>
        <taxon>Paramuricea</taxon>
    </lineage>
</organism>
<dbReference type="AlphaFoldDB" id="A0A7D9E971"/>
<sequence length="846" mass="96273">MIKTFGSSVGQLQTQDLVQLTVKGEDSNQIVQLNAFTIPTICSPLKNQAIEIACHNYSHLQGLKLADIGPESNIGSEVDILIGGDYNYWHFLNGDIRRGELGPVAVNSMFGWVLSGPVDDEVESTQVNLTSTHVLRVSNETATIHPGDKRLEKQLRQFWDLEAIGISSSEETIQDQFKKDVDFKDGHYEVKLPWKPSHDTLPDNYQLCRRRLGSLVGNLRRQIQCEESESDPPGDQDQTQNQEIMEEDLSYAKLSLIAESSNLNQAEQKVLGLNWNFAKDTFVFRFDDIIKLASELPSSKRSILKIIAKVFDPLGVLTPIFTEMKVLFQELCQSKLGWDEPLSELLYHKWQSWCDELNKVGYIEIPRCYLSNSADGSISYQLHGFCDSSRVCYAAVVYLRVETEVDIRTSLVMSKTRVAPLSQTSIPRLELLSALILARLMAKVMSALQSVIDIDIIKCWTDSITALFWIQGKEKEWKTFVENRVNEIRSLVPVECWSHTPGRDNPADIPSRGAKASQLQTSDTWFHGPSWLVCDEGEWPASKPLSQPSDECNQELKLNRGGLSTTSLANTQVNLTYLLDPKRVSRFHKLLRITAYVLRFINHIQRKPYSTGPPRTAEIKAAEIIWTKEAQRDMDIKQLERQLGLFKDENQVIRDDIEEAITPAHLIIGRRLLNLPDGVVREENFDGESGKEAVQRRATYVAKKIQHFWQRWKREYLVDIREFHRPKKGNTSTSPVQVGDIVSIRDESQLQRGLWSMGKVERLVTGRDGNVRGARVLRVKNGKRNIIDRPLQKLYPLEIRCANTEEDKVKPARGDEGKIETFERTTPKRAAAVIANDRIGQYFEDE</sequence>
<dbReference type="OrthoDB" id="8123403at2759"/>
<dbReference type="PANTHER" id="PTHR47331">
    <property type="entry name" value="PHD-TYPE DOMAIN-CONTAINING PROTEIN"/>
    <property type="match status" value="1"/>
</dbReference>
<dbReference type="Pfam" id="PF18701">
    <property type="entry name" value="DUF5641"/>
    <property type="match status" value="1"/>
</dbReference>
<dbReference type="Pfam" id="PF05380">
    <property type="entry name" value="Peptidase_A17"/>
    <property type="match status" value="1"/>
</dbReference>
<comment type="caution">
    <text evidence="2">The sequence shown here is derived from an EMBL/GenBank/DDBJ whole genome shotgun (WGS) entry which is preliminary data.</text>
</comment>
<protein>
    <recommendedName>
        <fullName evidence="1">DUF5641 domain-containing protein</fullName>
    </recommendedName>
</protein>